<dbReference type="Proteomes" id="UP001162060">
    <property type="component" value="Unassembled WGS sequence"/>
</dbReference>
<organism evidence="1 2">
    <name type="scientific">Peronospora matthiolae</name>
    <dbReference type="NCBI Taxonomy" id="2874970"/>
    <lineage>
        <taxon>Eukaryota</taxon>
        <taxon>Sar</taxon>
        <taxon>Stramenopiles</taxon>
        <taxon>Oomycota</taxon>
        <taxon>Peronosporomycetes</taxon>
        <taxon>Peronosporales</taxon>
        <taxon>Peronosporaceae</taxon>
        <taxon>Peronospora</taxon>
    </lineage>
</organism>
<evidence type="ECO:0000313" key="1">
    <source>
        <dbReference type="EMBL" id="CAK7921524.1"/>
    </source>
</evidence>
<proteinExistence type="predicted"/>
<dbReference type="AlphaFoldDB" id="A0AAV1TLH5"/>
<dbReference type="CDD" id="cd09272">
    <property type="entry name" value="RNase_HI_RT_Ty1"/>
    <property type="match status" value="1"/>
</dbReference>
<sequence>MEAEFVAASDMARELVDLREVDMVSVIFMIIRVDNQAIISQIDGEASSLEAKHIGVRLKFISDFARREIVKTQYVRSELKLADLLTKAMDVSKLATLRGLMQLA</sequence>
<comment type="caution">
    <text evidence="1">The sequence shown here is derived from an EMBL/GenBank/DDBJ whole genome shotgun (WGS) entry which is preliminary data.</text>
</comment>
<protein>
    <submittedName>
        <fullName evidence="1">Uncharacterized protein</fullName>
    </submittedName>
</protein>
<reference evidence="1" key="1">
    <citation type="submission" date="2024-01" db="EMBL/GenBank/DDBJ databases">
        <authorList>
            <person name="Webb A."/>
        </authorList>
    </citation>
    <scope>NUCLEOTIDE SEQUENCE</scope>
    <source>
        <strain evidence="1">Pm1</strain>
    </source>
</reference>
<gene>
    <name evidence="1" type="ORF">PM001_LOCUS7185</name>
</gene>
<dbReference type="EMBL" id="CAKLBY020000058">
    <property type="protein sequence ID" value="CAK7921524.1"/>
    <property type="molecule type" value="Genomic_DNA"/>
</dbReference>
<evidence type="ECO:0000313" key="2">
    <source>
        <dbReference type="Proteomes" id="UP001162060"/>
    </source>
</evidence>
<accession>A0AAV1TLH5</accession>
<name>A0AAV1TLH5_9STRA</name>